<comment type="caution">
    <text evidence="1">The sequence shown here is derived from an EMBL/GenBank/DDBJ whole genome shotgun (WGS) entry which is preliminary data.</text>
</comment>
<name>A0A8S1GUS3_9PELO</name>
<proteinExistence type="predicted"/>
<evidence type="ECO:0000313" key="2">
    <source>
        <dbReference type="Proteomes" id="UP000835052"/>
    </source>
</evidence>
<accession>A0A8S1GUS3</accession>
<evidence type="ECO:0000313" key="1">
    <source>
        <dbReference type="EMBL" id="CAD6185240.1"/>
    </source>
</evidence>
<protein>
    <submittedName>
        <fullName evidence="1">Uncharacterized protein</fullName>
    </submittedName>
</protein>
<gene>
    <name evidence="1" type="ORF">CAUJ_LOCUS1159</name>
</gene>
<dbReference type="AlphaFoldDB" id="A0A8S1GUS3"/>
<sequence length="215" mass="23887">MHAKTSLKTKTSKGSQVWAECPSARPRRRTARGFCLLAIFLLLCCSTTPSVFQYLAPSTTKTVTIDLLIWGITDRGVYQSLWHQPPFVLLTGIKVNKRSRSWFKTAKRRSALDALTDSPLQYGCNFRLSPRSQSDRVLASADCSLACLSFSISPTLFPVRAFSEGFQFGKVSDVAADESPHLHRGPQLSCWRRSGRFATALPCGLSECRCITPSY</sequence>
<reference evidence="1" key="1">
    <citation type="submission" date="2020-10" db="EMBL/GenBank/DDBJ databases">
        <authorList>
            <person name="Kikuchi T."/>
        </authorList>
    </citation>
    <scope>NUCLEOTIDE SEQUENCE</scope>
    <source>
        <strain evidence="1">NKZ352</strain>
    </source>
</reference>
<dbReference type="Proteomes" id="UP000835052">
    <property type="component" value="Unassembled WGS sequence"/>
</dbReference>
<organism evidence="1 2">
    <name type="scientific">Caenorhabditis auriculariae</name>
    <dbReference type="NCBI Taxonomy" id="2777116"/>
    <lineage>
        <taxon>Eukaryota</taxon>
        <taxon>Metazoa</taxon>
        <taxon>Ecdysozoa</taxon>
        <taxon>Nematoda</taxon>
        <taxon>Chromadorea</taxon>
        <taxon>Rhabditida</taxon>
        <taxon>Rhabditina</taxon>
        <taxon>Rhabditomorpha</taxon>
        <taxon>Rhabditoidea</taxon>
        <taxon>Rhabditidae</taxon>
        <taxon>Peloderinae</taxon>
        <taxon>Caenorhabditis</taxon>
    </lineage>
</organism>
<keyword evidence="2" id="KW-1185">Reference proteome</keyword>
<dbReference type="EMBL" id="CAJGYM010000002">
    <property type="protein sequence ID" value="CAD6185240.1"/>
    <property type="molecule type" value="Genomic_DNA"/>
</dbReference>